<dbReference type="RefSeq" id="WP_377687356.1">
    <property type="nucleotide sequence ID" value="NZ_JBHMDZ010000044.1"/>
</dbReference>
<gene>
    <name evidence="3" type="primary">repB</name>
    <name evidence="3" type="ORF">QWZ10_23545</name>
</gene>
<dbReference type="InterPro" id="IPR050336">
    <property type="entry name" value="Chromosome_partition/occlusion"/>
</dbReference>
<name>A0ABT8DG62_9RHOB</name>
<dbReference type="PANTHER" id="PTHR33375:SF1">
    <property type="entry name" value="CHROMOSOME-PARTITIONING PROTEIN PARB-RELATED"/>
    <property type="match status" value="1"/>
</dbReference>
<dbReference type="NCBIfam" id="TIGR03454">
    <property type="entry name" value="partition_RepB"/>
    <property type="match status" value="1"/>
</dbReference>
<organism evidence="3 4">
    <name type="scientific">Paracoccus cavernae</name>
    <dbReference type="NCBI Taxonomy" id="1571207"/>
    <lineage>
        <taxon>Bacteria</taxon>
        <taxon>Pseudomonadati</taxon>
        <taxon>Pseudomonadota</taxon>
        <taxon>Alphaproteobacteria</taxon>
        <taxon>Rhodobacterales</taxon>
        <taxon>Paracoccaceae</taxon>
        <taxon>Paracoccus</taxon>
    </lineage>
</organism>
<dbReference type="Gene3D" id="1.10.10.2830">
    <property type="match status" value="1"/>
</dbReference>
<dbReference type="CDD" id="cd16405">
    <property type="entry name" value="RepB_like_N"/>
    <property type="match status" value="1"/>
</dbReference>
<dbReference type="InterPro" id="IPR037972">
    <property type="entry name" value="RepB_N"/>
</dbReference>
<dbReference type="SUPFAM" id="SSF109709">
    <property type="entry name" value="KorB DNA-binding domain-like"/>
    <property type="match status" value="1"/>
</dbReference>
<keyword evidence="4" id="KW-1185">Reference proteome</keyword>
<evidence type="ECO:0000259" key="2">
    <source>
        <dbReference type="SMART" id="SM00470"/>
    </source>
</evidence>
<dbReference type="Pfam" id="PF02195">
    <property type="entry name" value="ParB_N"/>
    <property type="match status" value="1"/>
</dbReference>
<dbReference type="NCBIfam" id="TIGR00180">
    <property type="entry name" value="parB_part"/>
    <property type="match status" value="1"/>
</dbReference>
<evidence type="ECO:0000313" key="4">
    <source>
        <dbReference type="Proteomes" id="UP001243846"/>
    </source>
</evidence>
<dbReference type="Gene3D" id="3.90.1530.30">
    <property type="match status" value="1"/>
</dbReference>
<sequence length="323" mass="35386">MTDSKKRRMSMLDTLANAGTPAATPSMMMTNRALRSARDAVDSHRIWELDPEQIADDRKADRLDLTDIADLRASIESVGQTVPILVRRDPQDPERYLLVYGRRRLEAVRSSERVAKVRAMIAAMDDADAIKAQASENTARRDLSFIERALFAHELLESGFGTQSEVAEVLNVSKSAISMALSVARSVGRDLAYAIGPAHGIGRPRWEALVAELAASDALPEDQIDIALEARRSADPEATDPSVAAFDAVSKALRKAATVPSARVKAVKLGVLTLGGKPAGKIKRTKDGLRLDLTIENEEFARWLEKEAADAIEDLHNRWQQRG</sequence>
<dbReference type="InterPro" id="IPR036086">
    <property type="entry name" value="ParB/Sulfiredoxin_sf"/>
</dbReference>
<comment type="similarity">
    <text evidence="1">Belongs to the ParB family.</text>
</comment>
<dbReference type="SUPFAM" id="SSF110849">
    <property type="entry name" value="ParB/Sulfiredoxin"/>
    <property type="match status" value="1"/>
</dbReference>
<dbReference type="InterPro" id="IPR003115">
    <property type="entry name" value="ParB_N"/>
</dbReference>
<protein>
    <submittedName>
        <fullName evidence="3">Plasmid partitioning protein RepB</fullName>
    </submittedName>
</protein>
<feature type="domain" description="ParB-like N-terminal" evidence="2">
    <location>
        <begin position="47"/>
        <end position="138"/>
    </location>
</feature>
<evidence type="ECO:0000313" key="3">
    <source>
        <dbReference type="EMBL" id="MDN3714009.1"/>
    </source>
</evidence>
<dbReference type="Pfam" id="PF07506">
    <property type="entry name" value="RepB"/>
    <property type="match status" value="1"/>
</dbReference>
<reference evidence="4" key="1">
    <citation type="journal article" date="2019" name="Int. J. Syst. Evol. Microbiol.">
        <title>The Global Catalogue of Microorganisms (GCM) 10K type strain sequencing project: providing services to taxonomists for standard genome sequencing and annotation.</title>
        <authorList>
            <consortium name="The Broad Institute Genomics Platform"/>
            <consortium name="The Broad Institute Genome Sequencing Center for Infectious Disease"/>
            <person name="Wu L."/>
            <person name="Ma J."/>
        </authorList>
    </citation>
    <scope>NUCLEOTIDE SEQUENCE [LARGE SCALE GENOMIC DNA]</scope>
    <source>
        <strain evidence="4">CECT 8482</strain>
    </source>
</reference>
<dbReference type="SMART" id="SM00470">
    <property type="entry name" value="ParB"/>
    <property type="match status" value="1"/>
</dbReference>
<dbReference type="Proteomes" id="UP001243846">
    <property type="component" value="Unassembled WGS sequence"/>
</dbReference>
<dbReference type="EMBL" id="JAUFRC010000003">
    <property type="protein sequence ID" value="MDN3714009.1"/>
    <property type="molecule type" value="Genomic_DNA"/>
</dbReference>
<dbReference type="InterPro" id="IPR011111">
    <property type="entry name" value="Plasmid_RepB"/>
</dbReference>
<dbReference type="InterPro" id="IPR004437">
    <property type="entry name" value="ParB/RepB/Spo0J"/>
</dbReference>
<evidence type="ECO:0000256" key="1">
    <source>
        <dbReference type="ARBA" id="ARBA00006295"/>
    </source>
</evidence>
<dbReference type="InterPro" id="IPR017819">
    <property type="entry name" value="Plasmid_partition_RepB"/>
</dbReference>
<accession>A0ABT8DG62</accession>
<comment type="caution">
    <text evidence="3">The sequence shown here is derived from an EMBL/GenBank/DDBJ whole genome shotgun (WGS) entry which is preliminary data.</text>
</comment>
<dbReference type="PANTHER" id="PTHR33375">
    <property type="entry name" value="CHROMOSOME-PARTITIONING PROTEIN PARB-RELATED"/>
    <property type="match status" value="1"/>
</dbReference>
<proteinExistence type="inferred from homology"/>